<sequence>MVPGVDGQEVMRRVMIMELQELRGSPMTSLEYSSLICLIRFLGNCGATSVEDFDVDGLRYVGQTLRGYGLLAYEYGAVDAVVAKAIWIWGRNLHGGCWYTCGEGDVWDGDGKSGGKGGGKGGGEESHIFLLWLLYLLDIVCFVRAQEVLRVGRNIRDLVRFRIFCVWIMFWEDQVEEEKHFLLSKETLNLTPQGQTL</sequence>
<reference evidence="1 2" key="1">
    <citation type="journal article" date="2014" name="Genome Announc.">
        <title>Draft genome sequence of Sclerotinia borealis, a psychrophilic plant pathogenic fungus.</title>
        <authorList>
            <person name="Mardanov A.V."/>
            <person name="Beletsky A.V."/>
            <person name="Kadnikov V.V."/>
            <person name="Ignatov A.N."/>
            <person name="Ravin N.V."/>
        </authorList>
    </citation>
    <scope>NUCLEOTIDE SEQUENCE [LARGE SCALE GENOMIC DNA]</scope>
    <source>
        <strain evidence="2">F-4157</strain>
    </source>
</reference>
<proteinExistence type="predicted"/>
<accession>W9C5U0</accession>
<organism evidence="1 2">
    <name type="scientific">Sclerotinia borealis (strain F-4128)</name>
    <dbReference type="NCBI Taxonomy" id="1432307"/>
    <lineage>
        <taxon>Eukaryota</taxon>
        <taxon>Fungi</taxon>
        <taxon>Dikarya</taxon>
        <taxon>Ascomycota</taxon>
        <taxon>Pezizomycotina</taxon>
        <taxon>Leotiomycetes</taxon>
        <taxon>Helotiales</taxon>
        <taxon>Sclerotiniaceae</taxon>
        <taxon>Sclerotinia</taxon>
    </lineage>
</organism>
<evidence type="ECO:0000313" key="1">
    <source>
        <dbReference type="EMBL" id="ESZ92127.1"/>
    </source>
</evidence>
<dbReference type="HOGENOM" id="CLU_1384887_0_0_1"/>
<dbReference type="Proteomes" id="UP000019487">
    <property type="component" value="Unassembled WGS sequence"/>
</dbReference>
<protein>
    <submittedName>
        <fullName evidence="1">Uncharacterized protein</fullName>
    </submittedName>
</protein>
<comment type="caution">
    <text evidence="1">The sequence shown here is derived from an EMBL/GenBank/DDBJ whole genome shotgun (WGS) entry which is preliminary data.</text>
</comment>
<evidence type="ECO:0000313" key="2">
    <source>
        <dbReference type="Proteomes" id="UP000019487"/>
    </source>
</evidence>
<dbReference type="AlphaFoldDB" id="W9C5U0"/>
<gene>
    <name evidence="1" type="ORF">SBOR_7506</name>
</gene>
<name>W9C5U0_SCLBF</name>
<dbReference type="EMBL" id="AYSA01000424">
    <property type="protein sequence ID" value="ESZ92127.1"/>
    <property type="molecule type" value="Genomic_DNA"/>
</dbReference>
<keyword evidence="2" id="KW-1185">Reference proteome</keyword>